<evidence type="ECO:0000256" key="5">
    <source>
        <dbReference type="PIRSR" id="PIRSR036492-1"/>
    </source>
</evidence>
<dbReference type="SUPFAM" id="SSF53720">
    <property type="entry name" value="ALDH-like"/>
    <property type="match status" value="1"/>
</dbReference>
<proteinExistence type="inferred from homology"/>
<dbReference type="PANTHER" id="PTHR43570:SF16">
    <property type="entry name" value="ALDEHYDE DEHYDROGENASE TYPE III, ISOFORM Q"/>
    <property type="match status" value="1"/>
</dbReference>
<keyword evidence="8" id="KW-0472">Membrane</keyword>
<dbReference type="InterPro" id="IPR016161">
    <property type="entry name" value="Ald_DH/histidinol_DH"/>
</dbReference>
<dbReference type="InParanoid" id="G0QWE7"/>
<dbReference type="EMBL" id="GL983990">
    <property type="protein sequence ID" value="EGR30464.1"/>
    <property type="molecule type" value="Genomic_DNA"/>
</dbReference>
<sequence>MILDNPKIIQPTLDSLKNSFRTGKTLSLSYRKQQLKNLLTGLKEMEDEIINANIKDMGYKNKDTSKLFNLTPTIMEIQFILKNFEKWSQKQKVDTSLLVGPGQSYIIPEPFGVSLVIGAWNYPLSTCVGPAANSIASGNCVVLKPSEMAPYSSNVIKKLIEKYLGKKYKKVKKNQKIIDNDCYRVIEGQIEVSKEICSYPWDHIIFTGSPQKGRLIAKAAAENLIPVILELGGKSPTIVDKSANLETAAYRIISGKIQNSGQTCIAPDYLYVESSIFDKFLEMLKKVLLEMTQNDPKTSPDYCRMINEFHTKRMQNMIKNHGGKLFYGGEVDVNQKYVQPTIIINPQLDSDCMKDEIFGPILPIFSYKNFDEVINFINSKDKPLALYYYGENKIHKQRLIEQTSSGALSFNESVMHYINHTLPFGGVGNSGYGKIHGQFGFQSCSHMKPVLDKSGFIGTLNAYPLYCRFPPYTESRIKTMNFLSQVFDIYPSEITTSVYFKIFIVLILAILLSLFSKLW</sequence>
<dbReference type="PANTHER" id="PTHR43570">
    <property type="entry name" value="ALDEHYDE DEHYDROGENASE"/>
    <property type="match status" value="1"/>
</dbReference>
<dbReference type="RefSeq" id="XP_004032051.1">
    <property type="nucleotide sequence ID" value="XM_004032003.1"/>
</dbReference>
<protein>
    <recommendedName>
        <fullName evidence="4">Aldehyde dehydrogenase</fullName>
    </recommendedName>
</protein>
<dbReference type="Pfam" id="PF00171">
    <property type="entry name" value="Aldedh"/>
    <property type="match status" value="1"/>
</dbReference>
<keyword evidence="2 4" id="KW-0560">Oxidoreductase</keyword>
<dbReference type="STRING" id="857967.G0QWE7"/>
<dbReference type="Gene3D" id="3.40.309.10">
    <property type="entry name" value="Aldehyde Dehydrogenase, Chain A, domain 2"/>
    <property type="match status" value="1"/>
</dbReference>
<dbReference type="OrthoDB" id="440325at2759"/>
<dbReference type="CDD" id="cd07087">
    <property type="entry name" value="ALDH_F3-13-14_CALDH-like"/>
    <property type="match status" value="1"/>
</dbReference>
<evidence type="ECO:0000256" key="4">
    <source>
        <dbReference type="PIRNR" id="PIRNR036492"/>
    </source>
</evidence>
<reference evidence="10 11" key="1">
    <citation type="submission" date="2011-07" db="EMBL/GenBank/DDBJ databases">
        <authorList>
            <person name="Coyne R."/>
            <person name="Brami D."/>
            <person name="Johnson J."/>
            <person name="Hostetler J."/>
            <person name="Hannick L."/>
            <person name="Clark T."/>
            <person name="Cassidy-Hanley D."/>
            <person name="Inman J."/>
        </authorList>
    </citation>
    <scope>NUCLEOTIDE SEQUENCE [LARGE SCALE GENOMIC DNA]</scope>
    <source>
        <strain evidence="10 11">G5</strain>
    </source>
</reference>
<keyword evidence="8" id="KW-0812">Transmembrane</keyword>
<evidence type="ECO:0000256" key="3">
    <source>
        <dbReference type="ARBA" id="ARBA00023027"/>
    </source>
</evidence>
<evidence type="ECO:0000256" key="1">
    <source>
        <dbReference type="ARBA" id="ARBA00009986"/>
    </source>
</evidence>
<dbReference type="FunFam" id="3.40.309.10:FF:000025">
    <property type="entry name" value="Aldehyde dehydrogenase"/>
    <property type="match status" value="1"/>
</dbReference>
<dbReference type="InterPro" id="IPR016162">
    <property type="entry name" value="Ald_DH_N"/>
</dbReference>
<organism evidence="10 11">
    <name type="scientific">Ichthyophthirius multifiliis</name>
    <name type="common">White spot disease agent</name>
    <name type="synonym">Ich</name>
    <dbReference type="NCBI Taxonomy" id="5932"/>
    <lineage>
        <taxon>Eukaryota</taxon>
        <taxon>Sar</taxon>
        <taxon>Alveolata</taxon>
        <taxon>Ciliophora</taxon>
        <taxon>Intramacronucleata</taxon>
        <taxon>Oligohymenophorea</taxon>
        <taxon>Hymenostomatida</taxon>
        <taxon>Ophryoglenina</taxon>
        <taxon>Ichthyophthirius</taxon>
    </lineage>
</organism>
<evidence type="ECO:0000256" key="8">
    <source>
        <dbReference type="SAM" id="Phobius"/>
    </source>
</evidence>
<evidence type="ECO:0000256" key="7">
    <source>
        <dbReference type="RuleBase" id="RU003345"/>
    </source>
</evidence>
<feature type="transmembrane region" description="Helical" evidence="8">
    <location>
        <begin position="498"/>
        <end position="515"/>
    </location>
</feature>
<keyword evidence="8" id="KW-1133">Transmembrane helix</keyword>
<evidence type="ECO:0000259" key="9">
    <source>
        <dbReference type="Pfam" id="PF00171"/>
    </source>
</evidence>
<dbReference type="GO" id="GO:0004029">
    <property type="term" value="F:aldehyde dehydrogenase (NAD+) activity"/>
    <property type="evidence" value="ECO:0007669"/>
    <property type="project" value="TreeGrafter"/>
</dbReference>
<dbReference type="PROSITE" id="PS00687">
    <property type="entry name" value="ALDEHYDE_DEHYDR_GLU"/>
    <property type="match status" value="1"/>
</dbReference>
<dbReference type="InterPro" id="IPR029510">
    <property type="entry name" value="Ald_DH_CS_GLU"/>
</dbReference>
<dbReference type="AlphaFoldDB" id="G0QWE7"/>
<dbReference type="PIRSF" id="PIRSF036492">
    <property type="entry name" value="ALDH"/>
    <property type="match status" value="1"/>
</dbReference>
<comment type="similarity">
    <text evidence="1 4 7">Belongs to the aldehyde dehydrogenase family.</text>
</comment>
<feature type="active site" evidence="5 6">
    <location>
        <position position="230"/>
    </location>
</feature>
<dbReference type="GO" id="GO:0006081">
    <property type="term" value="P:aldehyde metabolic process"/>
    <property type="evidence" value="ECO:0007669"/>
    <property type="project" value="InterPro"/>
</dbReference>
<dbReference type="GO" id="GO:0005737">
    <property type="term" value="C:cytoplasm"/>
    <property type="evidence" value="ECO:0007669"/>
    <property type="project" value="TreeGrafter"/>
</dbReference>
<evidence type="ECO:0000313" key="10">
    <source>
        <dbReference type="EMBL" id="EGR30464.1"/>
    </source>
</evidence>
<keyword evidence="11" id="KW-1185">Reference proteome</keyword>
<dbReference type="OMA" id="EIDWCKQ"/>
<name>G0QWE7_ICHMU</name>
<gene>
    <name evidence="10" type="ORF">IMG5_131480</name>
</gene>
<feature type="active site" evidence="5">
    <location>
        <position position="264"/>
    </location>
</feature>
<dbReference type="Proteomes" id="UP000008983">
    <property type="component" value="Unassembled WGS sequence"/>
</dbReference>
<evidence type="ECO:0000256" key="6">
    <source>
        <dbReference type="PROSITE-ProRule" id="PRU10007"/>
    </source>
</evidence>
<dbReference type="Gene3D" id="3.40.605.10">
    <property type="entry name" value="Aldehyde Dehydrogenase, Chain A, domain 1"/>
    <property type="match status" value="1"/>
</dbReference>
<evidence type="ECO:0000256" key="2">
    <source>
        <dbReference type="ARBA" id="ARBA00023002"/>
    </source>
</evidence>
<keyword evidence="3" id="KW-0520">NAD</keyword>
<dbReference type="GeneID" id="14906573"/>
<dbReference type="InterPro" id="IPR012394">
    <property type="entry name" value="Aldehyde_DH_NAD(P)"/>
</dbReference>
<dbReference type="InterPro" id="IPR016163">
    <property type="entry name" value="Ald_DH_C"/>
</dbReference>
<dbReference type="InterPro" id="IPR015590">
    <property type="entry name" value="Aldehyde_DH_dom"/>
</dbReference>
<feature type="domain" description="Aldehyde dehydrogenase" evidence="9">
    <location>
        <begin position="17"/>
        <end position="449"/>
    </location>
</feature>
<evidence type="ECO:0000313" key="11">
    <source>
        <dbReference type="Proteomes" id="UP000008983"/>
    </source>
</evidence>
<accession>G0QWE7</accession>
<dbReference type="eggNOG" id="KOG2456">
    <property type="taxonomic scope" value="Eukaryota"/>
</dbReference>